<keyword evidence="2" id="KW-1185">Reference proteome</keyword>
<evidence type="ECO:0000313" key="1">
    <source>
        <dbReference type="EMBL" id="MFC0516302.1"/>
    </source>
</evidence>
<evidence type="ECO:0008006" key="3">
    <source>
        <dbReference type="Google" id="ProtNLM"/>
    </source>
</evidence>
<dbReference type="RefSeq" id="WP_377024091.1">
    <property type="nucleotide sequence ID" value="NZ_JBHLTS010000024.1"/>
</dbReference>
<name>A0ABV6LA08_9SPHI</name>
<comment type="caution">
    <text evidence="1">The sequence shown here is derived from an EMBL/GenBank/DDBJ whole genome shotgun (WGS) entry which is preliminary data.</text>
</comment>
<dbReference type="EMBL" id="JBHLTS010000024">
    <property type="protein sequence ID" value="MFC0516302.1"/>
    <property type="molecule type" value="Genomic_DNA"/>
</dbReference>
<evidence type="ECO:0000313" key="2">
    <source>
        <dbReference type="Proteomes" id="UP001589828"/>
    </source>
</evidence>
<dbReference type="Proteomes" id="UP001589828">
    <property type="component" value="Unassembled WGS sequence"/>
</dbReference>
<sequence length="99" mass="11136">MTTLVIAGLWRLIVVGNRNRAANLKEINSHSAYGKGVITKIFYHKGHSLHVQYTIGNVTYEHIGGWDENLKNLGKGDSVSFRYSINKPELIITEMESGY</sequence>
<proteinExistence type="predicted"/>
<gene>
    <name evidence="1" type="ORF">ACFFGT_18940</name>
</gene>
<accession>A0ABV6LA08</accession>
<organism evidence="1 2">
    <name type="scientific">Mucilaginibacter angelicae</name>
    <dbReference type="NCBI Taxonomy" id="869718"/>
    <lineage>
        <taxon>Bacteria</taxon>
        <taxon>Pseudomonadati</taxon>
        <taxon>Bacteroidota</taxon>
        <taxon>Sphingobacteriia</taxon>
        <taxon>Sphingobacteriales</taxon>
        <taxon>Sphingobacteriaceae</taxon>
        <taxon>Mucilaginibacter</taxon>
    </lineage>
</organism>
<protein>
    <recommendedName>
        <fullName evidence="3">DUF3592 domain-containing protein</fullName>
    </recommendedName>
</protein>
<reference evidence="1 2" key="1">
    <citation type="submission" date="2024-09" db="EMBL/GenBank/DDBJ databases">
        <authorList>
            <person name="Sun Q."/>
            <person name="Mori K."/>
        </authorList>
    </citation>
    <scope>NUCLEOTIDE SEQUENCE [LARGE SCALE GENOMIC DNA]</scope>
    <source>
        <strain evidence="1 2">NCAIM B.02415</strain>
    </source>
</reference>